<feature type="domain" description="FAD dependent oxidoreductase" evidence="5">
    <location>
        <begin position="2"/>
        <end position="354"/>
    </location>
</feature>
<keyword evidence="7" id="KW-1185">Reference proteome</keyword>
<sequence>MKVIVVGAGILGASTAWHLAREGAEVVLVDRDDRGRATAAGAGIVSPWGSKLENPAGYGLLADGARYYPELLAALAEDGETDVGYARVGALYVPDEPDTLDAAERRIRARAAEAPEAGRIERLAPQQAQALFPPLRPDLPGVFVEGGARVDGRLVAEALARAASRRGARRIEGSAGLLLRGDRVAGVTVGSESGGGETIEADWVVVAAGAWAAELLAPAGIALTVAPQRGQIVHLRRPGAETAGWPSLQPLNSYYLLAFADSRVVIGATRETGSGFDHRLTAAGVAEVLNAGLATAPGLADWPLHEIRIGFRPLAKDNRPRLGPAEGVEGLLIGNGLGAGGLTMGPFAGRLLAQAALGRETTVPLAPFDPLRKPPRVHR</sequence>
<proteinExistence type="inferred from homology"/>
<dbReference type="AlphaFoldDB" id="A0A1Y6CEB1"/>
<evidence type="ECO:0000256" key="4">
    <source>
        <dbReference type="ARBA" id="ARBA00023002"/>
    </source>
</evidence>
<dbReference type="SUPFAM" id="SSF54373">
    <property type="entry name" value="FAD-linked reductases, C-terminal domain"/>
    <property type="match status" value="1"/>
</dbReference>
<dbReference type="GO" id="GO:0016491">
    <property type="term" value="F:oxidoreductase activity"/>
    <property type="evidence" value="ECO:0007669"/>
    <property type="project" value="UniProtKB-KW"/>
</dbReference>
<name>A0A1Y6CEB1_9PROT</name>
<evidence type="ECO:0000259" key="5">
    <source>
        <dbReference type="Pfam" id="PF01266"/>
    </source>
</evidence>
<reference evidence="6 7" key="1">
    <citation type="submission" date="2017-04" db="EMBL/GenBank/DDBJ databases">
        <authorList>
            <person name="Afonso C.L."/>
            <person name="Miller P.J."/>
            <person name="Scott M.A."/>
            <person name="Spackman E."/>
            <person name="Goraichik I."/>
            <person name="Dimitrov K.M."/>
            <person name="Suarez D.L."/>
            <person name="Swayne D.E."/>
        </authorList>
    </citation>
    <scope>NUCLEOTIDE SEQUENCE [LARGE SCALE GENOMIC DNA]</scope>
    <source>
        <strain evidence="6 7">USBA 355</strain>
    </source>
</reference>
<gene>
    <name evidence="6" type="ORF">SAMN05428998_12245</name>
</gene>
<protein>
    <submittedName>
        <fullName evidence="6">D-amino-acid dehydrogenase</fullName>
    </submittedName>
</protein>
<evidence type="ECO:0000256" key="3">
    <source>
        <dbReference type="ARBA" id="ARBA00022630"/>
    </source>
</evidence>
<evidence type="ECO:0000313" key="7">
    <source>
        <dbReference type="Proteomes" id="UP000192917"/>
    </source>
</evidence>
<dbReference type="STRING" id="560819.SAMN05428998_12245"/>
<keyword evidence="3" id="KW-0285">Flavoprotein</keyword>
<dbReference type="PANTHER" id="PTHR13847:SF286">
    <property type="entry name" value="D-AMINO ACID DEHYDROGENASE"/>
    <property type="match status" value="1"/>
</dbReference>
<evidence type="ECO:0000256" key="1">
    <source>
        <dbReference type="ARBA" id="ARBA00001974"/>
    </source>
</evidence>
<dbReference type="EMBL" id="FWZX01000022">
    <property type="protein sequence ID" value="SMF58708.1"/>
    <property type="molecule type" value="Genomic_DNA"/>
</dbReference>
<comment type="similarity">
    <text evidence="2">Belongs to the DadA oxidoreductase family.</text>
</comment>
<accession>A0A1Y6CEB1</accession>
<evidence type="ECO:0000313" key="6">
    <source>
        <dbReference type="EMBL" id="SMF58708.1"/>
    </source>
</evidence>
<dbReference type="RefSeq" id="WP_085124890.1">
    <property type="nucleotide sequence ID" value="NZ_FWZX01000022.1"/>
</dbReference>
<dbReference type="GO" id="GO:0005737">
    <property type="term" value="C:cytoplasm"/>
    <property type="evidence" value="ECO:0007669"/>
    <property type="project" value="TreeGrafter"/>
</dbReference>
<dbReference type="InterPro" id="IPR006076">
    <property type="entry name" value="FAD-dep_OxRdtase"/>
</dbReference>
<dbReference type="Gene3D" id="3.50.50.60">
    <property type="entry name" value="FAD/NAD(P)-binding domain"/>
    <property type="match status" value="1"/>
</dbReference>
<dbReference type="Proteomes" id="UP000192917">
    <property type="component" value="Unassembled WGS sequence"/>
</dbReference>
<dbReference type="Gene3D" id="3.30.9.10">
    <property type="entry name" value="D-Amino Acid Oxidase, subunit A, domain 2"/>
    <property type="match status" value="1"/>
</dbReference>
<dbReference type="SUPFAM" id="SSF51905">
    <property type="entry name" value="FAD/NAD(P)-binding domain"/>
    <property type="match status" value="1"/>
</dbReference>
<dbReference type="PANTHER" id="PTHR13847">
    <property type="entry name" value="SARCOSINE DEHYDROGENASE-RELATED"/>
    <property type="match status" value="1"/>
</dbReference>
<dbReference type="Pfam" id="PF01266">
    <property type="entry name" value="DAO"/>
    <property type="match status" value="1"/>
</dbReference>
<dbReference type="InterPro" id="IPR036188">
    <property type="entry name" value="FAD/NAD-bd_sf"/>
</dbReference>
<evidence type="ECO:0000256" key="2">
    <source>
        <dbReference type="ARBA" id="ARBA00009410"/>
    </source>
</evidence>
<organism evidence="6 7">
    <name type="scientific">Tistlia consotensis USBA 355</name>
    <dbReference type="NCBI Taxonomy" id="560819"/>
    <lineage>
        <taxon>Bacteria</taxon>
        <taxon>Pseudomonadati</taxon>
        <taxon>Pseudomonadota</taxon>
        <taxon>Alphaproteobacteria</taxon>
        <taxon>Rhodospirillales</taxon>
        <taxon>Rhodovibrionaceae</taxon>
        <taxon>Tistlia</taxon>
    </lineage>
</organism>
<comment type="cofactor">
    <cofactor evidence="1">
        <name>FAD</name>
        <dbReference type="ChEBI" id="CHEBI:57692"/>
    </cofactor>
</comment>
<keyword evidence="4" id="KW-0560">Oxidoreductase</keyword>